<evidence type="ECO:0000313" key="3">
    <source>
        <dbReference type="EMBL" id="PIW16255.1"/>
    </source>
</evidence>
<evidence type="ECO:0000256" key="2">
    <source>
        <dbReference type="SAM" id="SignalP"/>
    </source>
</evidence>
<reference evidence="3 4" key="1">
    <citation type="submission" date="2017-09" db="EMBL/GenBank/DDBJ databases">
        <title>Depth-based differentiation of microbial function through sediment-hosted aquifers and enrichment of novel symbionts in the deep terrestrial subsurface.</title>
        <authorList>
            <person name="Probst A.J."/>
            <person name="Ladd B."/>
            <person name="Jarett J.K."/>
            <person name="Geller-Mcgrath D.E."/>
            <person name="Sieber C.M."/>
            <person name="Emerson J.B."/>
            <person name="Anantharaman K."/>
            <person name="Thomas B.C."/>
            <person name="Malmstrom R."/>
            <person name="Stieglmeier M."/>
            <person name="Klingl A."/>
            <person name="Woyke T."/>
            <person name="Ryan C.M."/>
            <person name="Banfield J.F."/>
        </authorList>
    </citation>
    <scope>NUCLEOTIDE SEQUENCE [LARGE SCALE GENOMIC DNA]</scope>
    <source>
        <strain evidence="3">CG17_big_fil_post_rev_8_21_14_2_50_48_46</strain>
    </source>
</reference>
<evidence type="ECO:0000313" key="4">
    <source>
        <dbReference type="Proteomes" id="UP000231019"/>
    </source>
</evidence>
<dbReference type="Proteomes" id="UP000231019">
    <property type="component" value="Unassembled WGS sequence"/>
</dbReference>
<feature type="signal peptide" evidence="2">
    <location>
        <begin position="1"/>
        <end position="26"/>
    </location>
</feature>
<name>A0A2M7G355_9BACT</name>
<feature type="chain" id="PRO_5014869882" description="Porin" evidence="2">
    <location>
        <begin position="27"/>
        <end position="433"/>
    </location>
</feature>
<protein>
    <recommendedName>
        <fullName evidence="5">Porin</fullName>
    </recommendedName>
</protein>
<dbReference type="EMBL" id="PFFQ01000039">
    <property type="protein sequence ID" value="PIW16255.1"/>
    <property type="molecule type" value="Genomic_DNA"/>
</dbReference>
<evidence type="ECO:0000256" key="1">
    <source>
        <dbReference type="SAM" id="MobiDB-lite"/>
    </source>
</evidence>
<dbReference type="SUPFAM" id="SSF56935">
    <property type="entry name" value="Porins"/>
    <property type="match status" value="1"/>
</dbReference>
<proteinExistence type="predicted"/>
<dbReference type="Gene3D" id="2.40.160.10">
    <property type="entry name" value="Porin"/>
    <property type="match status" value="1"/>
</dbReference>
<dbReference type="InterPro" id="IPR023614">
    <property type="entry name" value="Porin_dom_sf"/>
</dbReference>
<sequence>MKFNPLQKLLGSLSLTSIVLASPVLANPASEAPLVIQMAAETVSDESDEEPSPPSSPAPSTSANKRAIGGRNISAFTRKNLYGGSSIGGYFDTEYIFPANQPAYFDNHHLILQVSSMLHERIFFNTEIEFEHGGIIGGGSNDGELRIEQGFLDFKLDDWMVFRGGVILVPLGRLNLLHDSDFRDTTTRPLFTNVIMPTTWMEPGAGFYGTLYPDENWEIFYEAYVLQGLTDNLQDGKGLRGARPSLSKDNNNSKAFTTRMGFSPFIGLDFGLGAYYSSIDAQSQKHLGLFVADLNWRNGPFELLGEAGLAVHSPTSYTSGEQTIALNGPMWGYYLEGHYHLFPEFLKGSLFGIDLSNPVFTLVGRISQVDTDASQLNANDRTELVLGVNYRPIANTVFKLEYQWNLENQAFLTGDFSKEINNNQLIASVAVGF</sequence>
<accession>A0A2M7G355</accession>
<comment type="caution">
    <text evidence="3">The sequence shown here is derived from an EMBL/GenBank/DDBJ whole genome shotgun (WGS) entry which is preliminary data.</text>
</comment>
<feature type="region of interest" description="Disordered" evidence="1">
    <location>
        <begin position="41"/>
        <end position="66"/>
    </location>
</feature>
<evidence type="ECO:0008006" key="5">
    <source>
        <dbReference type="Google" id="ProtNLM"/>
    </source>
</evidence>
<organism evidence="3 4">
    <name type="scientific">bacterium (Candidatus Blackallbacteria) CG17_big_fil_post_rev_8_21_14_2_50_48_46</name>
    <dbReference type="NCBI Taxonomy" id="2014261"/>
    <lineage>
        <taxon>Bacteria</taxon>
        <taxon>Candidatus Blackallbacteria</taxon>
    </lineage>
</organism>
<gene>
    <name evidence="3" type="ORF">COW36_14110</name>
</gene>
<dbReference type="AlphaFoldDB" id="A0A2M7G355"/>
<keyword evidence="2" id="KW-0732">Signal</keyword>